<dbReference type="Proteomes" id="UP000095283">
    <property type="component" value="Unplaced"/>
</dbReference>
<reference evidence="2" key="1">
    <citation type="submission" date="2016-11" db="UniProtKB">
        <authorList>
            <consortium name="WormBaseParasite"/>
        </authorList>
    </citation>
    <scope>IDENTIFICATION</scope>
</reference>
<evidence type="ECO:0000313" key="2">
    <source>
        <dbReference type="WBParaSite" id="Hba_18603"/>
    </source>
</evidence>
<name>A0A1I7XMR0_HETBA</name>
<dbReference type="AlphaFoldDB" id="A0A1I7XMR0"/>
<sequence length="82" mass="9677">MNLDPAVNNRRTKAILTEQHTHKKGGMVAYAFFGCFCHHGFVYISPIFEFDMKSCVLFRWFKSHLDNSYNDIVMNYQNTNHK</sequence>
<dbReference type="WBParaSite" id="Hba_18603">
    <property type="protein sequence ID" value="Hba_18603"/>
    <property type="gene ID" value="Hba_18603"/>
</dbReference>
<organism evidence="1 2">
    <name type="scientific">Heterorhabditis bacteriophora</name>
    <name type="common">Entomopathogenic nematode worm</name>
    <dbReference type="NCBI Taxonomy" id="37862"/>
    <lineage>
        <taxon>Eukaryota</taxon>
        <taxon>Metazoa</taxon>
        <taxon>Ecdysozoa</taxon>
        <taxon>Nematoda</taxon>
        <taxon>Chromadorea</taxon>
        <taxon>Rhabditida</taxon>
        <taxon>Rhabditina</taxon>
        <taxon>Rhabditomorpha</taxon>
        <taxon>Strongyloidea</taxon>
        <taxon>Heterorhabditidae</taxon>
        <taxon>Heterorhabditis</taxon>
    </lineage>
</organism>
<accession>A0A1I7XMR0</accession>
<evidence type="ECO:0000313" key="1">
    <source>
        <dbReference type="Proteomes" id="UP000095283"/>
    </source>
</evidence>
<proteinExistence type="predicted"/>
<protein>
    <submittedName>
        <fullName evidence="2">Ovule protein</fullName>
    </submittedName>
</protein>
<keyword evidence="1" id="KW-1185">Reference proteome</keyword>